<sequence length="117" mass="13481">MAQAEPTGGAVMDHCPETRNRIRLTLAAWAYEVHADSIMSDDEFDRLALSIDVRKSTARPDLDEWFRENFNPHTGMWVMNHPERDRIEALYQSLSNSRRAEPEGQTLWEIIIGRVLG</sequence>
<evidence type="ECO:0000313" key="2">
    <source>
        <dbReference type="Proteomes" id="UP000601789"/>
    </source>
</evidence>
<dbReference type="RefSeq" id="WP_198475046.1">
    <property type="nucleotide sequence ID" value="NZ_JADGMQ010000002.1"/>
</dbReference>
<accession>A0ABS0S9W3</accession>
<dbReference type="Proteomes" id="UP000601789">
    <property type="component" value="Unassembled WGS sequence"/>
</dbReference>
<protein>
    <submittedName>
        <fullName evidence="1">Uncharacterized protein</fullName>
    </submittedName>
</protein>
<evidence type="ECO:0000313" key="1">
    <source>
        <dbReference type="EMBL" id="MBI1620083.1"/>
    </source>
</evidence>
<gene>
    <name evidence="1" type="ORF">IOD40_05315</name>
</gene>
<proteinExistence type="predicted"/>
<reference evidence="1 2" key="1">
    <citation type="submission" date="2020-10" db="EMBL/GenBank/DDBJ databases">
        <title>Aquamicrobium zhengzhouensis sp. nov., a exopolysaccharide producing bacterium isolated from farmland soil.</title>
        <authorList>
            <person name="Wang X."/>
        </authorList>
    </citation>
    <scope>NUCLEOTIDE SEQUENCE [LARGE SCALE GENOMIC DNA]</scope>
    <source>
        <strain evidence="2">cd-1</strain>
    </source>
</reference>
<dbReference type="EMBL" id="JADGMQ010000002">
    <property type="protein sequence ID" value="MBI1620083.1"/>
    <property type="molecule type" value="Genomic_DNA"/>
</dbReference>
<comment type="caution">
    <text evidence="1">The sequence shown here is derived from an EMBL/GenBank/DDBJ whole genome shotgun (WGS) entry which is preliminary data.</text>
</comment>
<keyword evidence="2" id="KW-1185">Reference proteome</keyword>
<name>A0ABS0S9W3_9HYPH</name>
<organism evidence="1 2">
    <name type="scientific">Aquamicrobium zhengzhouense</name>
    <dbReference type="NCBI Taxonomy" id="2781738"/>
    <lineage>
        <taxon>Bacteria</taxon>
        <taxon>Pseudomonadati</taxon>
        <taxon>Pseudomonadota</taxon>
        <taxon>Alphaproteobacteria</taxon>
        <taxon>Hyphomicrobiales</taxon>
        <taxon>Phyllobacteriaceae</taxon>
        <taxon>Aquamicrobium</taxon>
    </lineage>
</organism>